<dbReference type="PANTHER" id="PTHR33048">
    <property type="entry name" value="PTH11-LIKE INTEGRAL MEMBRANE PROTEIN (AFU_ORTHOLOGUE AFUA_5G11245)"/>
    <property type="match status" value="1"/>
</dbReference>
<evidence type="ECO:0000256" key="1">
    <source>
        <dbReference type="ARBA" id="ARBA00004141"/>
    </source>
</evidence>
<feature type="transmembrane region" description="Helical" evidence="6">
    <location>
        <begin position="139"/>
        <end position="162"/>
    </location>
</feature>
<dbReference type="GO" id="GO:0016020">
    <property type="term" value="C:membrane"/>
    <property type="evidence" value="ECO:0007669"/>
    <property type="project" value="UniProtKB-SubCell"/>
</dbReference>
<protein>
    <recommendedName>
        <fullName evidence="7">Rhodopsin domain-containing protein</fullName>
    </recommendedName>
</protein>
<feature type="transmembrane region" description="Helical" evidence="6">
    <location>
        <begin position="220"/>
        <end position="242"/>
    </location>
</feature>
<evidence type="ECO:0000313" key="8">
    <source>
        <dbReference type="EMBL" id="CCD34461.1"/>
    </source>
</evidence>
<dbReference type="InParanoid" id="G2YB70"/>
<dbReference type="InterPro" id="IPR052337">
    <property type="entry name" value="SAT4-like"/>
</dbReference>
<dbReference type="STRING" id="999810.G2YB70"/>
<feature type="transmembrane region" description="Helical" evidence="6">
    <location>
        <begin position="95"/>
        <end position="119"/>
    </location>
</feature>
<dbReference type="Pfam" id="PF20684">
    <property type="entry name" value="Fung_rhodopsin"/>
    <property type="match status" value="1"/>
</dbReference>
<dbReference type="Proteomes" id="UP000008177">
    <property type="component" value="Unplaced contigs"/>
</dbReference>
<keyword evidence="3 6" id="KW-1133">Transmembrane helix</keyword>
<dbReference type="HOGENOM" id="CLU_028200_0_1_1"/>
<name>G2YB70_BOTF4</name>
<evidence type="ECO:0000259" key="7">
    <source>
        <dbReference type="Pfam" id="PF20684"/>
    </source>
</evidence>
<keyword evidence="2 6" id="KW-0812">Transmembrane</keyword>
<feature type="domain" description="Rhodopsin" evidence="7">
    <location>
        <begin position="130"/>
        <end position="284"/>
    </location>
</feature>
<reference evidence="9" key="1">
    <citation type="journal article" date="2011" name="PLoS Genet.">
        <title>Genomic analysis of the necrotrophic fungal pathogens Sclerotinia sclerotiorum and Botrytis cinerea.</title>
        <authorList>
            <person name="Amselem J."/>
            <person name="Cuomo C.A."/>
            <person name="van Kan J.A."/>
            <person name="Viaud M."/>
            <person name="Benito E.P."/>
            <person name="Couloux A."/>
            <person name="Coutinho P.M."/>
            <person name="de Vries R.P."/>
            <person name="Dyer P.S."/>
            <person name="Fillinger S."/>
            <person name="Fournier E."/>
            <person name="Gout L."/>
            <person name="Hahn M."/>
            <person name="Kohn L."/>
            <person name="Lapalu N."/>
            <person name="Plummer K.M."/>
            <person name="Pradier J.M."/>
            <person name="Quevillon E."/>
            <person name="Sharon A."/>
            <person name="Simon A."/>
            <person name="ten Have A."/>
            <person name="Tudzynski B."/>
            <person name="Tudzynski P."/>
            <person name="Wincker P."/>
            <person name="Andrew M."/>
            <person name="Anthouard V."/>
            <person name="Beever R.E."/>
            <person name="Beffa R."/>
            <person name="Benoit I."/>
            <person name="Bouzid O."/>
            <person name="Brault B."/>
            <person name="Chen Z."/>
            <person name="Choquer M."/>
            <person name="Collemare J."/>
            <person name="Cotton P."/>
            <person name="Danchin E.G."/>
            <person name="Da Silva C."/>
            <person name="Gautier A."/>
            <person name="Giraud C."/>
            <person name="Giraud T."/>
            <person name="Gonzalez C."/>
            <person name="Grossetete S."/>
            <person name="Guldener U."/>
            <person name="Henrissat B."/>
            <person name="Howlett B.J."/>
            <person name="Kodira C."/>
            <person name="Kretschmer M."/>
            <person name="Lappartient A."/>
            <person name="Leroch M."/>
            <person name="Levis C."/>
            <person name="Mauceli E."/>
            <person name="Neuveglise C."/>
            <person name="Oeser B."/>
            <person name="Pearson M."/>
            <person name="Poulain J."/>
            <person name="Poussereau N."/>
            <person name="Quesneville H."/>
            <person name="Rascle C."/>
            <person name="Schumacher J."/>
            <person name="Segurens B."/>
            <person name="Sexton A."/>
            <person name="Silva E."/>
            <person name="Sirven C."/>
            <person name="Soanes D.M."/>
            <person name="Talbot N.J."/>
            <person name="Templeton M."/>
            <person name="Yandava C."/>
            <person name="Yarden O."/>
            <person name="Zeng Q."/>
            <person name="Rollins J.A."/>
            <person name="Lebrun M.H."/>
            <person name="Dickman M."/>
        </authorList>
    </citation>
    <scope>NUCLEOTIDE SEQUENCE [LARGE SCALE GENOMIC DNA]</scope>
    <source>
        <strain evidence="9">T4</strain>
    </source>
</reference>
<feature type="transmembrane region" description="Helical" evidence="6">
    <location>
        <begin position="54"/>
        <end position="75"/>
    </location>
</feature>
<comment type="similarity">
    <text evidence="5">Belongs to the SAT4 family.</text>
</comment>
<dbReference type="EMBL" id="FQ790309">
    <property type="protein sequence ID" value="CCD34461.1"/>
    <property type="molecule type" value="Genomic_DNA"/>
</dbReference>
<evidence type="ECO:0000256" key="6">
    <source>
        <dbReference type="SAM" id="Phobius"/>
    </source>
</evidence>
<evidence type="ECO:0000256" key="5">
    <source>
        <dbReference type="ARBA" id="ARBA00038359"/>
    </source>
</evidence>
<sequence>MSPIIQLFRRKSPLQEKLAEIVKLPHSVLITIPAGTPPPGVKSLSENPETLQPVIIAVCSILFALMLICCGIRTWTKFMIMRPVKLRWNDLTWLLALLTSITCYVITMIYVAVTGLGTVGLHTWDYSLARLFTNYNGVFCCYVGAAITSIWYFPVVIATLVWTTPPRGKNFVYSLISDGIFTTQKLTIPIAAVGLAIDVFLFAIPLLAVSKLHMATKKKLGVALIFATGALAIVASILSIIYRVRLNEVLDNTWALVPVFILTLAELFIGMIIACTWHMSKFFRTYDRQFGKVGSSIAYIVCFRCARKFKQRKESEKSGKGSEGSETNVELVNTERCKKQPKLYPNLDVTNFNATIVEEDFKSDENIELGNTNGVGNH</sequence>
<feature type="transmembrane region" description="Helical" evidence="6">
    <location>
        <begin position="254"/>
        <end position="279"/>
    </location>
</feature>
<dbReference type="OrthoDB" id="444631at2759"/>
<evidence type="ECO:0000256" key="2">
    <source>
        <dbReference type="ARBA" id="ARBA00022692"/>
    </source>
</evidence>
<keyword evidence="4 6" id="KW-0472">Membrane</keyword>
<accession>G2YB70</accession>
<evidence type="ECO:0000256" key="4">
    <source>
        <dbReference type="ARBA" id="ARBA00023136"/>
    </source>
</evidence>
<evidence type="ECO:0000256" key="3">
    <source>
        <dbReference type="ARBA" id="ARBA00022989"/>
    </source>
</evidence>
<feature type="transmembrane region" description="Helical" evidence="6">
    <location>
        <begin position="186"/>
        <end position="208"/>
    </location>
</feature>
<evidence type="ECO:0000313" key="9">
    <source>
        <dbReference type="Proteomes" id="UP000008177"/>
    </source>
</evidence>
<gene>
    <name evidence="8" type="ORF">BofuT4_P026590.1</name>
</gene>
<dbReference type="PANTHER" id="PTHR33048:SF158">
    <property type="entry name" value="MEMBRANE PROTEIN PTH11-LIKE, PUTATIVE-RELATED"/>
    <property type="match status" value="1"/>
</dbReference>
<dbReference type="AlphaFoldDB" id="G2YB70"/>
<proteinExistence type="inferred from homology"/>
<dbReference type="InterPro" id="IPR049326">
    <property type="entry name" value="Rhodopsin_dom_fungi"/>
</dbReference>
<comment type="subcellular location">
    <subcellularLocation>
        <location evidence="1">Membrane</location>
        <topology evidence="1">Multi-pass membrane protein</topology>
    </subcellularLocation>
</comment>
<organism evidence="8 9">
    <name type="scientific">Botryotinia fuckeliana (strain T4)</name>
    <name type="common">Noble rot fungus</name>
    <name type="synonym">Botrytis cinerea</name>
    <dbReference type="NCBI Taxonomy" id="999810"/>
    <lineage>
        <taxon>Eukaryota</taxon>
        <taxon>Fungi</taxon>
        <taxon>Dikarya</taxon>
        <taxon>Ascomycota</taxon>
        <taxon>Pezizomycotina</taxon>
        <taxon>Leotiomycetes</taxon>
        <taxon>Helotiales</taxon>
        <taxon>Sclerotiniaceae</taxon>
        <taxon>Botrytis</taxon>
    </lineage>
</organism>